<proteinExistence type="predicted"/>
<reference evidence="7 8" key="1">
    <citation type="submission" date="2012-12" db="EMBL/GenBank/DDBJ databases">
        <title>Whole genome shotgun sequence of Gordonia hirsuta NBRC 16056.</title>
        <authorList>
            <person name="Isaki-Nakamura S."/>
            <person name="Hosoyama A."/>
            <person name="Tsuchikane K."/>
            <person name="Katsumata H."/>
            <person name="Baba S."/>
            <person name="Yamazaki S."/>
            <person name="Fujita N."/>
        </authorList>
    </citation>
    <scope>NUCLEOTIDE SEQUENCE [LARGE SCALE GENOMIC DNA]</scope>
    <source>
        <strain evidence="7 8">NBRC 16056</strain>
    </source>
</reference>
<evidence type="ECO:0000256" key="4">
    <source>
        <dbReference type="ARBA" id="ARBA00022679"/>
    </source>
</evidence>
<dbReference type="PANTHER" id="PTHR43182:SF1">
    <property type="entry name" value="COBALT-PRECORRIN-7 C(5)-METHYLTRANSFERASE"/>
    <property type="match status" value="1"/>
</dbReference>
<sequence>MTDTQRRFVVVGIGADGWAGLGTRAQNTLRDAAVIYGSARQLALLPQELGAQARAWTSPMSAHLTQVLDGDAGTGEVIHLLASGDPMFHGLGATVVHTVGAERVTVLPAPSSISLAAAKLGWDLSATAQPRVDVASLVTGEPDAVIPLLTDGARVLVLSRDGTSPAQIAELLCAGGFGESTLTVLGDLGGPDESTVTARAADWDLARTADLNITAIACVGPARSRAPGLPDEEFAHDGQLTKQTVRAVTVAALAPAEGQLLWDVGAGSGSIGIEWLRQTRTGRVVCFEADPARTERILANARAHGVADRLVPAGAIPAALADAPAPDRIFVGGGLDVQVLDRCWAAIAGGGRLVANAVTLQTEQLLVAAHADYGGTLTRLAIERAGVLGTMTAWRPALPVVQWVVDR</sequence>
<evidence type="ECO:0000256" key="1">
    <source>
        <dbReference type="ARBA" id="ARBA00004953"/>
    </source>
</evidence>
<dbReference type="RefSeq" id="WP_005935663.1">
    <property type="nucleotide sequence ID" value="NZ_ATVK01000002.1"/>
</dbReference>
<comment type="caution">
    <text evidence="7">The sequence shown here is derived from an EMBL/GenBank/DDBJ whole genome shotgun (WGS) entry which is preliminary data.</text>
</comment>
<accession>L7L7T8</accession>
<evidence type="ECO:0000313" key="7">
    <source>
        <dbReference type="EMBL" id="GAC56112.1"/>
    </source>
</evidence>
<dbReference type="STRING" id="1121927.GOHSU_03_00060"/>
<protein>
    <submittedName>
        <fullName evidence="7">Precorrin-6Y C5,15-methyltransferase</fullName>
    </submittedName>
</protein>
<dbReference type="GO" id="GO:0008276">
    <property type="term" value="F:protein methyltransferase activity"/>
    <property type="evidence" value="ECO:0007669"/>
    <property type="project" value="InterPro"/>
</dbReference>
<dbReference type="CDD" id="cd11644">
    <property type="entry name" value="Precorrin-6Y-MT"/>
    <property type="match status" value="1"/>
</dbReference>
<dbReference type="Gene3D" id="3.40.50.150">
    <property type="entry name" value="Vaccinia Virus protein VP39"/>
    <property type="match status" value="1"/>
</dbReference>
<dbReference type="Pfam" id="PF00590">
    <property type="entry name" value="TP_methylase"/>
    <property type="match status" value="1"/>
</dbReference>
<dbReference type="InterPro" id="IPR012818">
    <property type="entry name" value="CbiE"/>
</dbReference>
<dbReference type="GO" id="GO:0032259">
    <property type="term" value="P:methylation"/>
    <property type="evidence" value="ECO:0007669"/>
    <property type="project" value="UniProtKB-KW"/>
</dbReference>
<comment type="pathway">
    <text evidence="1">Cofactor biosynthesis; adenosylcobalamin biosynthesis.</text>
</comment>
<gene>
    <name evidence="7" type="primary">cobL</name>
    <name evidence="7" type="ORF">GOHSU_03_00060</name>
</gene>
<dbReference type="Proteomes" id="UP000053405">
    <property type="component" value="Unassembled WGS sequence"/>
</dbReference>
<dbReference type="InterPro" id="IPR035996">
    <property type="entry name" value="4pyrrol_Methylase_sf"/>
</dbReference>
<dbReference type="NCBIfam" id="TIGR02469">
    <property type="entry name" value="CbiT"/>
    <property type="match status" value="1"/>
</dbReference>
<evidence type="ECO:0000256" key="3">
    <source>
        <dbReference type="ARBA" id="ARBA00022603"/>
    </source>
</evidence>
<dbReference type="InterPro" id="IPR050714">
    <property type="entry name" value="Cobalamin_biosynth_MTase"/>
</dbReference>
<dbReference type="AlphaFoldDB" id="L7L7T8"/>
<evidence type="ECO:0000313" key="8">
    <source>
        <dbReference type="Proteomes" id="UP000053405"/>
    </source>
</evidence>
<dbReference type="InterPro" id="IPR014008">
    <property type="entry name" value="Cbl_synth_MTase_CbiT"/>
</dbReference>
<organism evidence="7 8">
    <name type="scientific">Gordonia hirsuta DSM 44140 = NBRC 16056</name>
    <dbReference type="NCBI Taxonomy" id="1121927"/>
    <lineage>
        <taxon>Bacteria</taxon>
        <taxon>Bacillati</taxon>
        <taxon>Actinomycetota</taxon>
        <taxon>Actinomycetes</taxon>
        <taxon>Mycobacteriales</taxon>
        <taxon>Gordoniaceae</taxon>
        <taxon>Gordonia</taxon>
    </lineage>
</organism>
<feature type="domain" description="Tetrapyrrole methylase" evidence="6">
    <location>
        <begin position="8"/>
        <end position="201"/>
    </location>
</feature>
<dbReference type="InterPro" id="IPR006365">
    <property type="entry name" value="Cbl_synth_CobL"/>
</dbReference>
<dbReference type="NCBIfam" id="TIGR02467">
    <property type="entry name" value="CbiE"/>
    <property type="match status" value="1"/>
</dbReference>
<dbReference type="PANTHER" id="PTHR43182">
    <property type="entry name" value="COBALT-PRECORRIN-6B C(15)-METHYLTRANSFERASE (DECARBOXYLATING)"/>
    <property type="match status" value="1"/>
</dbReference>
<dbReference type="SUPFAM" id="SSF53335">
    <property type="entry name" value="S-adenosyl-L-methionine-dependent methyltransferases"/>
    <property type="match status" value="1"/>
</dbReference>
<dbReference type="InterPro" id="IPR014777">
    <property type="entry name" value="4pyrrole_Mease_sub1"/>
</dbReference>
<evidence type="ECO:0000256" key="5">
    <source>
        <dbReference type="ARBA" id="ARBA00022691"/>
    </source>
</evidence>
<dbReference type="UniPathway" id="UPA00148"/>
<keyword evidence="2" id="KW-0169">Cobalamin biosynthesis</keyword>
<dbReference type="eggNOG" id="COG2241">
    <property type="taxonomic scope" value="Bacteria"/>
</dbReference>
<dbReference type="GO" id="GO:0009236">
    <property type="term" value="P:cobalamin biosynthetic process"/>
    <property type="evidence" value="ECO:0007669"/>
    <property type="project" value="UniProtKB-UniPathway"/>
</dbReference>
<dbReference type="SUPFAM" id="SSF53790">
    <property type="entry name" value="Tetrapyrrole methylase"/>
    <property type="match status" value="1"/>
</dbReference>
<evidence type="ECO:0000259" key="6">
    <source>
        <dbReference type="Pfam" id="PF00590"/>
    </source>
</evidence>
<keyword evidence="8" id="KW-1185">Reference proteome</keyword>
<dbReference type="Gene3D" id="3.40.1010.10">
    <property type="entry name" value="Cobalt-precorrin-4 Transmethylase, Domain 1"/>
    <property type="match status" value="1"/>
</dbReference>
<evidence type="ECO:0000256" key="2">
    <source>
        <dbReference type="ARBA" id="ARBA00022573"/>
    </source>
</evidence>
<dbReference type="InterPro" id="IPR029063">
    <property type="entry name" value="SAM-dependent_MTases_sf"/>
</dbReference>
<keyword evidence="4 7" id="KW-0808">Transferase</keyword>
<dbReference type="OrthoDB" id="9787825at2"/>
<dbReference type="eggNOG" id="COG2242">
    <property type="taxonomic scope" value="Bacteria"/>
</dbReference>
<dbReference type="EMBL" id="BANT01000003">
    <property type="protein sequence ID" value="GAC56112.1"/>
    <property type="molecule type" value="Genomic_DNA"/>
</dbReference>
<dbReference type="PIRSF" id="PIRSF036428">
    <property type="entry name" value="CobL"/>
    <property type="match status" value="1"/>
</dbReference>
<name>L7L7T8_9ACTN</name>
<keyword evidence="3 7" id="KW-0489">Methyltransferase</keyword>
<keyword evidence="5" id="KW-0949">S-adenosyl-L-methionine</keyword>
<dbReference type="InterPro" id="IPR000878">
    <property type="entry name" value="4pyrrol_Mease"/>
</dbReference>